<feature type="region of interest" description="Disordered" evidence="1">
    <location>
        <begin position="1"/>
        <end position="106"/>
    </location>
</feature>
<feature type="compositionally biased region" description="Basic and acidic residues" evidence="1">
    <location>
        <begin position="21"/>
        <end position="38"/>
    </location>
</feature>
<name>A0A8T1VMU2_9STRA</name>
<proteinExistence type="predicted"/>
<dbReference type="Proteomes" id="UP000693981">
    <property type="component" value="Unassembled WGS sequence"/>
</dbReference>
<gene>
    <name evidence="2" type="ORF">PHYBOEH_010400</name>
</gene>
<evidence type="ECO:0000313" key="2">
    <source>
        <dbReference type="EMBL" id="KAG7382655.1"/>
    </source>
</evidence>
<sequence length="141" mass="15602">MGSPKEVDVATSTAPTDTEEAQLRDSDRQADTQPEERAGNTSKCAQETRKQVQQEQDKAEATEKSTEHRGSAQEQEQVQKEQQISEPEEEMSVISSDASPHDSDFDFLQINTADGHGYCLLSIEILQVAIGITPFYAETQL</sequence>
<evidence type="ECO:0000256" key="1">
    <source>
        <dbReference type="SAM" id="MobiDB-lite"/>
    </source>
</evidence>
<dbReference type="EMBL" id="JAGDFL010000706">
    <property type="protein sequence ID" value="KAG7382655.1"/>
    <property type="molecule type" value="Genomic_DNA"/>
</dbReference>
<reference evidence="2" key="1">
    <citation type="submission" date="2021-02" db="EMBL/GenBank/DDBJ databases">
        <authorList>
            <person name="Palmer J.M."/>
        </authorList>
    </citation>
    <scope>NUCLEOTIDE SEQUENCE</scope>
    <source>
        <strain evidence="2">SCRP23</strain>
    </source>
</reference>
<dbReference type="AlphaFoldDB" id="A0A8T1VMU2"/>
<feature type="compositionally biased region" description="Low complexity" evidence="1">
    <location>
        <begin position="73"/>
        <end position="82"/>
    </location>
</feature>
<comment type="caution">
    <text evidence="2">The sequence shown here is derived from an EMBL/GenBank/DDBJ whole genome shotgun (WGS) entry which is preliminary data.</text>
</comment>
<keyword evidence="3" id="KW-1185">Reference proteome</keyword>
<evidence type="ECO:0000313" key="3">
    <source>
        <dbReference type="Proteomes" id="UP000693981"/>
    </source>
</evidence>
<accession>A0A8T1VMU2</accession>
<feature type="compositionally biased region" description="Basic and acidic residues" evidence="1">
    <location>
        <begin position="46"/>
        <end position="71"/>
    </location>
</feature>
<organism evidence="2 3">
    <name type="scientific">Phytophthora boehmeriae</name>
    <dbReference type="NCBI Taxonomy" id="109152"/>
    <lineage>
        <taxon>Eukaryota</taxon>
        <taxon>Sar</taxon>
        <taxon>Stramenopiles</taxon>
        <taxon>Oomycota</taxon>
        <taxon>Peronosporomycetes</taxon>
        <taxon>Peronosporales</taxon>
        <taxon>Peronosporaceae</taxon>
        <taxon>Phytophthora</taxon>
    </lineage>
</organism>
<protein>
    <submittedName>
        <fullName evidence="2">Uncharacterized protein</fullName>
    </submittedName>
</protein>